<feature type="region of interest" description="Disordered" evidence="1">
    <location>
        <begin position="1"/>
        <end position="28"/>
    </location>
</feature>
<accession>A0ABN7UQZ7</accession>
<protein>
    <submittedName>
        <fullName evidence="2">10565_t:CDS:1</fullName>
    </submittedName>
</protein>
<reference evidence="2 3" key="1">
    <citation type="submission" date="2021-06" db="EMBL/GenBank/DDBJ databases">
        <authorList>
            <person name="Kallberg Y."/>
            <person name="Tangrot J."/>
            <person name="Rosling A."/>
        </authorList>
    </citation>
    <scope>NUCLEOTIDE SEQUENCE [LARGE SCALE GENOMIC DNA]</scope>
    <source>
        <strain evidence="2 3">120-4 pot B 10/14</strain>
    </source>
</reference>
<keyword evidence="3" id="KW-1185">Reference proteome</keyword>
<comment type="caution">
    <text evidence="2">The sequence shown here is derived from an EMBL/GenBank/DDBJ whole genome shotgun (WGS) entry which is preliminary data.</text>
</comment>
<dbReference type="EMBL" id="CAJVQB010004949">
    <property type="protein sequence ID" value="CAG8649796.1"/>
    <property type="molecule type" value="Genomic_DNA"/>
</dbReference>
<evidence type="ECO:0000313" key="2">
    <source>
        <dbReference type="EMBL" id="CAG8649796.1"/>
    </source>
</evidence>
<gene>
    <name evidence="2" type="ORF">GMARGA_LOCUS9295</name>
</gene>
<evidence type="ECO:0000256" key="1">
    <source>
        <dbReference type="SAM" id="MobiDB-lite"/>
    </source>
</evidence>
<dbReference type="Proteomes" id="UP000789901">
    <property type="component" value="Unassembled WGS sequence"/>
</dbReference>
<name>A0ABN7UQZ7_GIGMA</name>
<organism evidence="2 3">
    <name type="scientific">Gigaspora margarita</name>
    <dbReference type="NCBI Taxonomy" id="4874"/>
    <lineage>
        <taxon>Eukaryota</taxon>
        <taxon>Fungi</taxon>
        <taxon>Fungi incertae sedis</taxon>
        <taxon>Mucoromycota</taxon>
        <taxon>Glomeromycotina</taxon>
        <taxon>Glomeromycetes</taxon>
        <taxon>Diversisporales</taxon>
        <taxon>Gigasporaceae</taxon>
        <taxon>Gigaspora</taxon>
    </lineage>
</organism>
<sequence length="70" mass="8302">MNTSKKALHKTKEAETKKRRKIKSKDTKGMIKSIIKQRSVPVILNNIKQEDDLITNKRRIKKEIEEHFTK</sequence>
<evidence type="ECO:0000313" key="3">
    <source>
        <dbReference type="Proteomes" id="UP000789901"/>
    </source>
</evidence>
<proteinExistence type="predicted"/>